<sequence length="176" mass="18849">MASKRPVVVPVSSTKRATKRRYSELVSIDDDPDLPRSRPRGSAGPRKRRGTSRTGSYSHHGGDQGGEEATETAGNNGASQQHTSHVGYASSTAASSNSYRSSSWSKSSGGHDDICHLGVGMSPPLSLPEDGERGLKPGHLEYMDFQLERFAAWQKGCAVPLPEKIGERGNCARGRV</sequence>
<organism evidence="2 3">
    <name type="scientific">Discina gigas</name>
    <dbReference type="NCBI Taxonomy" id="1032678"/>
    <lineage>
        <taxon>Eukaryota</taxon>
        <taxon>Fungi</taxon>
        <taxon>Dikarya</taxon>
        <taxon>Ascomycota</taxon>
        <taxon>Pezizomycotina</taxon>
        <taxon>Pezizomycetes</taxon>
        <taxon>Pezizales</taxon>
        <taxon>Discinaceae</taxon>
        <taxon>Discina</taxon>
    </lineage>
</organism>
<evidence type="ECO:0000313" key="2">
    <source>
        <dbReference type="EMBL" id="KAL0636937.1"/>
    </source>
</evidence>
<protein>
    <submittedName>
        <fullName evidence="2">Uncharacterized protein</fullName>
    </submittedName>
</protein>
<feature type="compositionally biased region" description="Polar residues" evidence="1">
    <location>
        <begin position="72"/>
        <end position="84"/>
    </location>
</feature>
<comment type="caution">
    <text evidence="2">The sequence shown here is derived from an EMBL/GenBank/DDBJ whole genome shotgun (WGS) entry which is preliminary data.</text>
</comment>
<keyword evidence="3" id="KW-1185">Reference proteome</keyword>
<accession>A0ABR3GLZ1</accession>
<evidence type="ECO:0000256" key="1">
    <source>
        <dbReference type="SAM" id="MobiDB-lite"/>
    </source>
</evidence>
<proteinExistence type="predicted"/>
<reference evidence="2 3" key="1">
    <citation type="submission" date="2024-02" db="EMBL/GenBank/DDBJ databases">
        <title>Discinaceae phylogenomics.</title>
        <authorList>
            <person name="Dirks A.C."/>
            <person name="James T.Y."/>
        </authorList>
    </citation>
    <scope>NUCLEOTIDE SEQUENCE [LARGE SCALE GENOMIC DNA]</scope>
    <source>
        <strain evidence="2 3">ACD0624</strain>
    </source>
</reference>
<name>A0ABR3GLZ1_9PEZI</name>
<dbReference type="Proteomes" id="UP001447188">
    <property type="component" value="Unassembled WGS sequence"/>
</dbReference>
<gene>
    <name evidence="2" type="ORF">Q9L58_004039</name>
</gene>
<feature type="region of interest" description="Disordered" evidence="1">
    <location>
        <begin position="1"/>
        <end position="121"/>
    </location>
</feature>
<dbReference type="EMBL" id="JBBBZM010000041">
    <property type="protein sequence ID" value="KAL0636937.1"/>
    <property type="molecule type" value="Genomic_DNA"/>
</dbReference>
<evidence type="ECO:0000313" key="3">
    <source>
        <dbReference type="Proteomes" id="UP001447188"/>
    </source>
</evidence>
<feature type="compositionally biased region" description="Low complexity" evidence="1">
    <location>
        <begin position="89"/>
        <end position="108"/>
    </location>
</feature>